<dbReference type="Proteomes" id="UP001501414">
    <property type="component" value="Unassembled WGS sequence"/>
</dbReference>
<sequence>MTVVSPPDALAANERRAAELLDREWSLLIGGELVGAQSGRTFPVRSPYTGEVLAHVPDGGRADADRAVAAASAAFPGWSARSAGDRAAAVHALADAIEQRARDFALLDTVDGGSPIAIMSADVHAAVAALRYFAGLALELKGDTVPASTNLHFTERQPYGVVAKIIPFNHPFMFAAGKIAAPLVAGNTVVLKPAEATPLSALLLAEVCRDVLPAGVVNIVVGDGVEVPDALVRHPDVFRIGFTGSEPVGRAIQRAAAEVAVKAVTLELGGKNALIAFPDADLDEVAEAAVRGMNFTWSGQSCGSTSRLLVHASVADELVARIARLLADREYRPPLDPAAVQGTLVNRTQYDRVLGYLATARAEGARVVTGGGPPEGAGDALFVAPTVLDDVRPDHRVANEEIFGPVLTVLRWTEEAEAVALANSVRYGLTGSVFTDDVRRAHRVARALETGFVWINTAGPHYLGLPYGGWKNSGTGTEEGLDELLSYTRVKSVTVAL</sequence>
<gene>
    <name evidence="5" type="ORF">GCM10009613_13340</name>
</gene>
<dbReference type="Gene3D" id="3.40.309.10">
    <property type="entry name" value="Aldehyde Dehydrogenase, Chain A, domain 2"/>
    <property type="match status" value="1"/>
</dbReference>
<dbReference type="InterPro" id="IPR015590">
    <property type="entry name" value="Aldehyde_DH_dom"/>
</dbReference>
<evidence type="ECO:0000256" key="1">
    <source>
        <dbReference type="ARBA" id="ARBA00023002"/>
    </source>
</evidence>
<dbReference type="InterPro" id="IPR029510">
    <property type="entry name" value="Ald_DH_CS_GLU"/>
</dbReference>
<evidence type="ECO:0000256" key="3">
    <source>
        <dbReference type="RuleBase" id="RU003345"/>
    </source>
</evidence>
<protein>
    <submittedName>
        <fullName evidence="5">Aldehyde dehydrogenase family protein</fullName>
    </submittedName>
</protein>
<organism evidence="5 6">
    <name type="scientific">Pseudonocardia kongjuensis</name>
    <dbReference type="NCBI Taxonomy" id="102227"/>
    <lineage>
        <taxon>Bacteria</taxon>
        <taxon>Bacillati</taxon>
        <taxon>Actinomycetota</taxon>
        <taxon>Actinomycetes</taxon>
        <taxon>Pseudonocardiales</taxon>
        <taxon>Pseudonocardiaceae</taxon>
        <taxon>Pseudonocardia</taxon>
    </lineage>
</organism>
<dbReference type="EMBL" id="BAAAJK010000005">
    <property type="protein sequence ID" value="GAA1383648.1"/>
    <property type="molecule type" value="Genomic_DNA"/>
</dbReference>
<evidence type="ECO:0000313" key="5">
    <source>
        <dbReference type="EMBL" id="GAA1383648.1"/>
    </source>
</evidence>
<keyword evidence="6" id="KW-1185">Reference proteome</keyword>
<name>A0ABN1XK10_9PSEU</name>
<dbReference type="InterPro" id="IPR016162">
    <property type="entry name" value="Ald_DH_N"/>
</dbReference>
<feature type="domain" description="Aldehyde dehydrogenase" evidence="4">
    <location>
        <begin position="36"/>
        <end position="493"/>
    </location>
</feature>
<accession>A0ABN1XK10</accession>
<comment type="similarity">
    <text evidence="3">Belongs to the aldehyde dehydrogenase family.</text>
</comment>
<proteinExistence type="inferred from homology"/>
<comment type="caution">
    <text evidence="5">The sequence shown here is derived from an EMBL/GenBank/DDBJ whole genome shotgun (WGS) entry which is preliminary data.</text>
</comment>
<evidence type="ECO:0000259" key="4">
    <source>
        <dbReference type="Pfam" id="PF00171"/>
    </source>
</evidence>
<keyword evidence="1 3" id="KW-0560">Oxidoreductase</keyword>
<dbReference type="PROSITE" id="PS00687">
    <property type="entry name" value="ALDEHYDE_DEHYDR_GLU"/>
    <property type="match status" value="1"/>
</dbReference>
<dbReference type="InterPro" id="IPR016163">
    <property type="entry name" value="Ald_DH_C"/>
</dbReference>
<dbReference type="RefSeq" id="WP_344019465.1">
    <property type="nucleotide sequence ID" value="NZ_BAAAJK010000005.1"/>
</dbReference>
<dbReference type="Pfam" id="PF00171">
    <property type="entry name" value="Aldedh"/>
    <property type="match status" value="1"/>
</dbReference>
<evidence type="ECO:0000256" key="2">
    <source>
        <dbReference type="PROSITE-ProRule" id="PRU10007"/>
    </source>
</evidence>
<dbReference type="InterPro" id="IPR016161">
    <property type="entry name" value="Ald_DH/histidinol_DH"/>
</dbReference>
<dbReference type="Gene3D" id="3.40.605.10">
    <property type="entry name" value="Aldehyde Dehydrogenase, Chain A, domain 1"/>
    <property type="match status" value="1"/>
</dbReference>
<dbReference type="SUPFAM" id="SSF53720">
    <property type="entry name" value="ALDH-like"/>
    <property type="match status" value="1"/>
</dbReference>
<reference evidence="5 6" key="1">
    <citation type="journal article" date="2019" name="Int. J. Syst. Evol. Microbiol.">
        <title>The Global Catalogue of Microorganisms (GCM) 10K type strain sequencing project: providing services to taxonomists for standard genome sequencing and annotation.</title>
        <authorList>
            <consortium name="The Broad Institute Genomics Platform"/>
            <consortium name="The Broad Institute Genome Sequencing Center for Infectious Disease"/>
            <person name="Wu L."/>
            <person name="Ma J."/>
        </authorList>
    </citation>
    <scope>NUCLEOTIDE SEQUENCE [LARGE SCALE GENOMIC DNA]</scope>
    <source>
        <strain evidence="5 6">JCM 11896</strain>
    </source>
</reference>
<feature type="active site" evidence="2">
    <location>
        <position position="267"/>
    </location>
</feature>
<evidence type="ECO:0000313" key="6">
    <source>
        <dbReference type="Proteomes" id="UP001501414"/>
    </source>
</evidence>
<dbReference type="PANTHER" id="PTHR11699">
    <property type="entry name" value="ALDEHYDE DEHYDROGENASE-RELATED"/>
    <property type="match status" value="1"/>
</dbReference>